<evidence type="ECO:0000313" key="1">
    <source>
        <dbReference type="EMBL" id="CAK1548027.1"/>
    </source>
</evidence>
<organism evidence="1 2">
    <name type="scientific">Leptosia nina</name>
    <dbReference type="NCBI Taxonomy" id="320188"/>
    <lineage>
        <taxon>Eukaryota</taxon>
        <taxon>Metazoa</taxon>
        <taxon>Ecdysozoa</taxon>
        <taxon>Arthropoda</taxon>
        <taxon>Hexapoda</taxon>
        <taxon>Insecta</taxon>
        <taxon>Pterygota</taxon>
        <taxon>Neoptera</taxon>
        <taxon>Endopterygota</taxon>
        <taxon>Lepidoptera</taxon>
        <taxon>Glossata</taxon>
        <taxon>Ditrysia</taxon>
        <taxon>Papilionoidea</taxon>
        <taxon>Pieridae</taxon>
        <taxon>Pierinae</taxon>
        <taxon>Leptosia</taxon>
    </lineage>
</organism>
<dbReference type="AlphaFoldDB" id="A0AAV1JHK7"/>
<name>A0AAV1JHK7_9NEOP</name>
<dbReference type="Proteomes" id="UP001497472">
    <property type="component" value="Unassembled WGS sequence"/>
</dbReference>
<dbReference type="EMBL" id="CAVLEF010000010">
    <property type="protein sequence ID" value="CAK1548027.1"/>
    <property type="molecule type" value="Genomic_DNA"/>
</dbReference>
<gene>
    <name evidence="1" type="ORF">LNINA_LOCUS7457</name>
</gene>
<comment type="caution">
    <text evidence="1">The sequence shown here is derived from an EMBL/GenBank/DDBJ whole genome shotgun (WGS) entry which is preliminary data.</text>
</comment>
<proteinExistence type="predicted"/>
<keyword evidence="2" id="KW-1185">Reference proteome</keyword>
<accession>A0AAV1JHK7</accession>
<protein>
    <submittedName>
        <fullName evidence="1">Uncharacterized protein</fullName>
    </submittedName>
</protein>
<reference evidence="1 2" key="1">
    <citation type="submission" date="2023-11" db="EMBL/GenBank/DDBJ databases">
        <authorList>
            <person name="Okamura Y."/>
        </authorList>
    </citation>
    <scope>NUCLEOTIDE SEQUENCE [LARGE SCALE GENOMIC DNA]</scope>
</reference>
<sequence>MRREKINMGNPSSYLSLLPGYYKCPIQRSLEQAFSEFAPTRLQAIQELLACSRPQRKHNLKISQNIPKPRTQ</sequence>
<evidence type="ECO:0000313" key="2">
    <source>
        <dbReference type="Proteomes" id="UP001497472"/>
    </source>
</evidence>